<protein>
    <submittedName>
        <fullName evidence="2">Metal-binding protein</fullName>
    </submittedName>
</protein>
<evidence type="ECO:0000256" key="1">
    <source>
        <dbReference type="ARBA" id="ARBA00009438"/>
    </source>
</evidence>
<sequence length="328" mass="35336">MVSIKHDNEVTPIKSHWFALAAGLALTVTGCGTTSPAPSASSHAIVHVVYAGSLAYINDVVLGPAFTHATGNRYEGQGGGSFAMAKELASHLIPGDVFESVGTAPIEDLEPKQTTWSVRVSATPLVIAYNPKSPEASYFRQVAEGKVSLKAFFEYLASHRVNIGRTNPLTDPQGQAFYEMVELAVMHYHLPSDTVQKILGPWNNSKQIYSEEGLPTELQSGGLDLSSAFLPEVIQDHMDYIALPGWLNFSVASDASWYAKSSIDLPSGRVHGQVLAIWATVLNKSGVGAQFVRYLLKHEAVLRKYGYPPLSPVVQGNAKAVPANVPHV</sequence>
<dbReference type="GO" id="GO:0015689">
    <property type="term" value="P:molybdate ion transport"/>
    <property type="evidence" value="ECO:0007669"/>
    <property type="project" value="TreeGrafter"/>
</dbReference>
<comment type="similarity">
    <text evidence="1">Belongs to the bacterial solute-binding protein 1 family. WtpA subfamily.</text>
</comment>
<dbReference type="Proteomes" id="UP000241848">
    <property type="component" value="Unassembled WGS sequence"/>
</dbReference>
<reference evidence="2 3" key="1">
    <citation type="journal article" date="2014" name="BMC Genomics">
        <title>Comparison of environmental and isolate Sulfobacillus genomes reveals diverse carbon, sulfur, nitrogen, and hydrogen metabolisms.</title>
        <authorList>
            <person name="Justice N.B."/>
            <person name="Norman A."/>
            <person name="Brown C.T."/>
            <person name="Singh A."/>
            <person name="Thomas B.C."/>
            <person name="Banfield J.F."/>
        </authorList>
    </citation>
    <scope>NUCLEOTIDE SEQUENCE [LARGE SCALE GENOMIC DNA]</scope>
    <source>
        <strain evidence="2">AMDSBA3</strain>
    </source>
</reference>
<dbReference type="CDD" id="cd13540">
    <property type="entry name" value="PBP2_ModA_WtpA"/>
    <property type="match status" value="1"/>
</dbReference>
<name>A0A2T2WLX9_9FIRM</name>
<dbReference type="SUPFAM" id="SSF53850">
    <property type="entry name" value="Periplasmic binding protein-like II"/>
    <property type="match status" value="1"/>
</dbReference>
<organism evidence="2 3">
    <name type="scientific">Sulfobacillus acidophilus</name>
    <dbReference type="NCBI Taxonomy" id="53633"/>
    <lineage>
        <taxon>Bacteria</taxon>
        <taxon>Bacillati</taxon>
        <taxon>Bacillota</taxon>
        <taxon>Clostridia</taxon>
        <taxon>Eubacteriales</taxon>
        <taxon>Clostridiales Family XVII. Incertae Sedis</taxon>
        <taxon>Sulfobacillus</taxon>
    </lineage>
</organism>
<gene>
    <name evidence="2" type="ORF">C7B45_03880</name>
</gene>
<dbReference type="EMBL" id="PXYV01000007">
    <property type="protein sequence ID" value="PSR23242.1"/>
    <property type="molecule type" value="Genomic_DNA"/>
</dbReference>
<dbReference type="PROSITE" id="PS51257">
    <property type="entry name" value="PROKAR_LIPOPROTEIN"/>
    <property type="match status" value="1"/>
</dbReference>
<proteinExistence type="inferred from homology"/>
<dbReference type="PANTHER" id="PTHR30632:SF16">
    <property type="entry name" value="MOLYBDATE_TUNGSTATE-BINDING PROTEIN WTPA"/>
    <property type="match status" value="1"/>
</dbReference>
<dbReference type="GO" id="GO:0030973">
    <property type="term" value="F:molybdate ion binding"/>
    <property type="evidence" value="ECO:0007669"/>
    <property type="project" value="TreeGrafter"/>
</dbReference>
<dbReference type="Pfam" id="PF13531">
    <property type="entry name" value="SBP_bac_11"/>
    <property type="match status" value="1"/>
</dbReference>
<dbReference type="Gene3D" id="3.40.190.10">
    <property type="entry name" value="Periplasmic binding protein-like II"/>
    <property type="match status" value="1"/>
</dbReference>
<comment type="caution">
    <text evidence="2">The sequence shown here is derived from an EMBL/GenBank/DDBJ whole genome shotgun (WGS) entry which is preliminary data.</text>
</comment>
<dbReference type="InterPro" id="IPR050682">
    <property type="entry name" value="ModA/WtpA"/>
</dbReference>
<accession>A0A2T2WLX9</accession>
<evidence type="ECO:0000313" key="2">
    <source>
        <dbReference type="EMBL" id="PSR23242.1"/>
    </source>
</evidence>
<dbReference type="PANTHER" id="PTHR30632">
    <property type="entry name" value="MOLYBDATE-BINDING PERIPLASMIC PROTEIN"/>
    <property type="match status" value="1"/>
</dbReference>
<dbReference type="AlphaFoldDB" id="A0A2T2WLX9"/>
<evidence type="ECO:0000313" key="3">
    <source>
        <dbReference type="Proteomes" id="UP000241848"/>
    </source>
</evidence>